<dbReference type="NCBIfam" id="TIGR02688">
    <property type="entry name" value="BREX system Lon protease-like protein BrxL"/>
    <property type="match status" value="1"/>
</dbReference>
<keyword evidence="2" id="KW-0645">Protease</keyword>
<reference evidence="2 3" key="1">
    <citation type="journal article" date="2020" name="Biotechnol. Biofuels">
        <title>New insights from the biogas microbiome by comprehensive genome-resolved metagenomics of nearly 1600 species originating from multiple anaerobic digesters.</title>
        <authorList>
            <person name="Campanaro S."/>
            <person name="Treu L."/>
            <person name="Rodriguez-R L.M."/>
            <person name="Kovalovszki A."/>
            <person name="Ziels R.M."/>
            <person name="Maus I."/>
            <person name="Zhu X."/>
            <person name="Kougias P.G."/>
            <person name="Basile A."/>
            <person name="Luo G."/>
            <person name="Schluter A."/>
            <person name="Konstantinidis K.T."/>
            <person name="Angelidaki I."/>
        </authorList>
    </citation>
    <scope>NUCLEOTIDE SEQUENCE [LARGE SCALE GENOMIC DNA]</scope>
    <source>
        <strain evidence="2">AS27yjCOA_65</strain>
    </source>
</reference>
<dbReference type="InterPro" id="IPR014061">
    <property type="entry name" value="BrxL-like"/>
</dbReference>
<sequence length="488" mass="55130">MTDKNLDTSSDKSTYTENELDIKVQKVFGDLSIDKRRLPMTKLDKRGIPAYVAEWAIDTIVPNRGELSQENISKILDWSNKFIPGPEEAKVIQNRLLNGETIKVLTSMEVDIKLTRNKQERVAQLKLLQISDAIIADGIVDKYHDLLKQGMWGVVELINGPDGVAVVSFKPMQATFDLNLFKQSRKMFTLKEWMALLVTSMGYDPNYFSEEEQILVLCRLLPLVQKSMHLIELAPKGTGKSYFFENISSRVRLVSGGNISPAVLFVNNASGQWGLLARYKVVVLDEVQTLKFEKPEEIVGGLKGFLANSRLTRGGLHESSSDCGLVLLANILLDSNQNPIESPLLKELPDFLQETAFLDRFKGIIPGWKTKKLSPDSFAKNVGLKADFFGDALLAFRDDLVIDQFCSKNIKLKGKKYKRNDDAIQSIASGMMKLLFPDGEVSNEDFFHYCICPAIQLRQLIWNQLQMLDAEYRQYDNLIESDFPELGE</sequence>
<keyword evidence="2" id="KW-0378">Hydrolase</keyword>
<dbReference type="EMBL" id="JAAZON010000045">
    <property type="protein sequence ID" value="NMC61765.1"/>
    <property type="molecule type" value="Genomic_DNA"/>
</dbReference>
<dbReference type="InterPro" id="IPR046838">
    <property type="entry name" value="BrxL_N"/>
</dbReference>
<evidence type="ECO:0000313" key="3">
    <source>
        <dbReference type="Proteomes" id="UP000524246"/>
    </source>
</evidence>
<accession>A0A7X9IIM8</accession>
<dbReference type="Proteomes" id="UP000524246">
    <property type="component" value="Unassembled WGS sequence"/>
</dbReference>
<comment type="caution">
    <text evidence="2">The sequence shown here is derived from an EMBL/GenBank/DDBJ whole genome shotgun (WGS) entry which is preliminary data.</text>
</comment>
<dbReference type="GO" id="GO:0006508">
    <property type="term" value="P:proteolysis"/>
    <property type="evidence" value="ECO:0007669"/>
    <property type="project" value="UniProtKB-KW"/>
</dbReference>
<dbReference type="Pfam" id="PF20442">
    <property type="entry name" value="BrxL_N"/>
    <property type="match status" value="1"/>
</dbReference>
<dbReference type="AlphaFoldDB" id="A0A7X9IIM8"/>
<organism evidence="2 3">
    <name type="scientific">SAR324 cluster bacterium</name>
    <dbReference type="NCBI Taxonomy" id="2024889"/>
    <lineage>
        <taxon>Bacteria</taxon>
        <taxon>Deltaproteobacteria</taxon>
        <taxon>SAR324 cluster</taxon>
    </lineage>
</organism>
<dbReference type="Pfam" id="PF13337">
    <property type="entry name" value="BrxL_ATPase"/>
    <property type="match status" value="1"/>
</dbReference>
<name>A0A7X9IIM8_9DELT</name>
<protein>
    <submittedName>
        <fullName evidence="2">BREX system Lon protease-like protein BrxL</fullName>
    </submittedName>
</protein>
<evidence type="ECO:0000259" key="1">
    <source>
        <dbReference type="Pfam" id="PF20442"/>
    </source>
</evidence>
<dbReference type="GO" id="GO:0008233">
    <property type="term" value="F:peptidase activity"/>
    <property type="evidence" value="ECO:0007669"/>
    <property type="project" value="UniProtKB-KW"/>
</dbReference>
<gene>
    <name evidence="2" type="primary">brxL</name>
    <name evidence="2" type="ORF">GYA55_01210</name>
</gene>
<proteinExistence type="predicted"/>
<evidence type="ECO:0000313" key="2">
    <source>
        <dbReference type="EMBL" id="NMC61765.1"/>
    </source>
</evidence>
<feature type="domain" description="BREX system Lon protease-like BrxL N-terminal" evidence="1">
    <location>
        <begin position="27"/>
        <end position="157"/>
    </location>
</feature>